<evidence type="ECO:0000313" key="3">
    <source>
        <dbReference type="Proteomes" id="UP001371456"/>
    </source>
</evidence>
<gene>
    <name evidence="2" type="ORF">RDI58_022284</name>
</gene>
<feature type="region of interest" description="Disordered" evidence="1">
    <location>
        <begin position="1"/>
        <end position="45"/>
    </location>
</feature>
<dbReference type="AlphaFoldDB" id="A0AAN8Y533"/>
<name>A0AAN8Y533_SOLBU</name>
<dbReference type="EMBL" id="JBANQN010000009">
    <property type="protein sequence ID" value="KAK6780100.1"/>
    <property type="molecule type" value="Genomic_DNA"/>
</dbReference>
<reference evidence="2 3" key="1">
    <citation type="submission" date="2024-02" db="EMBL/GenBank/DDBJ databases">
        <title>de novo genome assembly of Solanum bulbocastanum strain 11H21.</title>
        <authorList>
            <person name="Hosaka A.J."/>
        </authorList>
    </citation>
    <scope>NUCLEOTIDE SEQUENCE [LARGE SCALE GENOMIC DNA]</scope>
    <source>
        <tissue evidence="2">Young leaves</tissue>
    </source>
</reference>
<keyword evidence="3" id="KW-1185">Reference proteome</keyword>
<protein>
    <submittedName>
        <fullName evidence="2">Uncharacterized protein</fullName>
    </submittedName>
</protein>
<dbReference type="Proteomes" id="UP001371456">
    <property type="component" value="Unassembled WGS sequence"/>
</dbReference>
<evidence type="ECO:0000313" key="2">
    <source>
        <dbReference type="EMBL" id="KAK6780100.1"/>
    </source>
</evidence>
<sequence length="76" mass="8268">MSSGGGGYSHREHLGVSQTKQVKKKKLSRRPIDHDDIPTSISSTPERISYDTHLFAIPFDSSSDQSNAIASTPPLT</sequence>
<accession>A0AAN8Y533</accession>
<evidence type="ECO:0000256" key="1">
    <source>
        <dbReference type="SAM" id="MobiDB-lite"/>
    </source>
</evidence>
<proteinExistence type="predicted"/>
<comment type="caution">
    <text evidence="2">The sequence shown here is derived from an EMBL/GenBank/DDBJ whole genome shotgun (WGS) entry which is preliminary data.</text>
</comment>
<organism evidence="2 3">
    <name type="scientific">Solanum bulbocastanum</name>
    <name type="common">Wild potato</name>
    <dbReference type="NCBI Taxonomy" id="147425"/>
    <lineage>
        <taxon>Eukaryota</taxon>
        <taxon>Viridiplantae</taxon>
        <taxon>Streptophyta</taxon>
        <taxon>Embryophyta</taxon>
        <taxon>Tracheophyta</taxon>
        <taxon>Spermatophyta</taxon>
        <taxon>Magnoliopsida</taxon>
        <taxon>eudicotyledons</taxon>
        <taxon>Gunneridae</taxon>
        <taxon>Pentapetalae</taxon>
        <taxon>asterids</taxon>
        <taxon>lamiids</taxon>
        <taxon>Solanales</taxon>
        <taxon>Solanaceae</taxon>
        <taxon>Solanoideae</taxon>
        <taxon>Solaneae</taxon>
        <taxon>Solanum</taxon>
    </lineage>
</organism>